<keyword evidence="3" id="KW-1185">Reference proteome</keyword>
<evidence type="ECO:0000256" key="1">
    <source>
        <dbReference type="SAM" id="MobiDB-lite"/>
    </source>
</evidence>
<sequence>MGEGVERTLDSSSVQEPIATGASRPNLRKTAQPQTVGVLQCSETARLPGCIAYASKGKQDVPAGEL</sequence>
<dbReference type="Proteomes" id="UP000315082">
    <property type="component" value="Chromosome"/>
</dbReference>
<evidence type="ECO:0000313" key="3">
    <source>
        <dbReference type="Proteomes" id="UP000315082"/>
    </source>
</evidence>
<accession>A0A518JP65</accession>
<protein>
    <submittedName>
        <fullName evidence="2">Uncharacterized protein</fullName>
    </submittedName>
</protein>
<dbReference type="EMBL" id="CP036348">
    <property type="protein sequence ID" value="QDV67336.1"/>
    <property type="molecule type" value="Genomic_DNA"/>
</dbReference>
<evidence type="ECO:0000313" key="2">
    <source>
        <dbReference type="EMBL" id="QDV67336.1"/>
    </source>
</evidence>
<name>A0A518JP65_9BACT</name>
<gene>
    <name evidence="2" type="ORF">Poly24_10290</name>
</gene>
<organism evidence="2 3">
    <name type="scientific">Rosistilla carotiformis</name>
    <dbReference type="NCBI Taxonomy" id="2528017"/>
    <lineage>
        <taxon>Bacteria</taxon>
        <taxon>Pseudomonadati</taxon>
        <taxon>Planctomycetota</taxon>
        <taxon>Planctomycetia</taxon>
        <taxon>Pirellulales</taxon>
        <taxon>Pirellulaceae</taxon>
        <taxon>Rosistilla</taxon>
    </lineage>
</organism>
<dbReference type="KEGG" id="rcf:Poly24_10290"/>
<reference evidence="2 3" key="1">
    <citation type="submission" date="2019-02" db="EMBL/GenBank/DDBJ databases">
        <title>Deep-cultivation of Planctomycetes and their phenomic and genomic characterization uncovers novel biology.</title>
        <authorList>
            <person name="Wiegand S."/>
            <person name="Jogler M."/>
            <person name="Boedeker C."/>
            <person name="Pinto D."/>
            <person name="Vollmers J."/>
            <person name="Rivas-Marin E."/>
            <person name="Kohn T."/>
            <person name="Peeters S.H."/>
            <person name="Heuer A."/>
            <person name="Rast P."/>
            <person name="Oberbeckmann S."/>
            <person name="Bunk B."/>
            <person name="Jeske O."/>
            <person name="Meyerdierks A."/>
            <person name="Storesund J.E."/>
            <person name="Kallscheuer N."/>
            <person name="Luecker S."/>
            <person name="Lage O.M."/>
            <person name="Pohl T."/>
            <person name="Merkel B.J."/>
            <person name="Hornburger P."/>
            <person name="Mueller R.-W."/>
            <person name="Bruemmer F."/>
            <person name="Labrenz M."/>
            <person name="Spormann A.M."/>
            <person name="Op den Camp H."/>
            <person name="Overmann J."/>
            <person name="Amann R."/>
            <person name="Jetten M.S.M."/>
            <person name="Mascher T."/>
            <person name="Medema M.H."/>
            <person name="Devos D.P."/>
            <person name="Kaster A.-K."/>
            <person name="Ovreas L."/>
            <person name="Rohde M."/>
            <person name="Galperin M.Y."/>
            <person name="Jogler C."/>
        </authorList>
    </citation>
    <scope>NUCLEOTIDE SEQUENCE [LARGE SCALE GENOMIC DNA]</scope>
    <source>
        <strain evidence="2 3">Poly24</strain>
    </source>
</reference>
<proteinExistence type="predicted"/>
<dbReference type="AlphaFoldDB" id="A0A518JP65"/>
<feature type="region of interest" description="Disordered" evidence="1">
    <location>
        <begin position="1"/>
        <end position="33"/>
    </location>
</feature>